<reference evidence="1" key="1">
    <citation type="submission" date="2020-08" db="EMBL/GenBank/DDBJ databases">
        <title>Genome public.</title>
        <authorList>
            <person name="Liu C."/>
            <person name="Sun Q."/>
        </authorList>
    </citation>
    <scope>NUCLEOTIDE SEQUENCE</scope>
    <source>
        <strain evidence="1">BX15</strain>
    </source>
</reference>
<keyword evidence="2" id="KW-1185">Reference proteome</keyword>
<gene>
    <name evidence="1" type="ORF">H8Z83_14905</name>
</gene>
<dbReference type="AlphaFoldDB" id="A0A923MJS5"/>
<name>A0A923MJS5_9FIRM</name>
<accession>A0A923MJS5</accession>
<dbReference type="EMBL" id="JACOQI010000019">
    <property type="protein sequence ID" value="MBC5771588.1"/>
    <property type="molecule type" value="Genomic_DNA"/>
</dbReference>
<protein>
    <submittedName>
        <fullName evidence="1">Uncharacterized protein</fullName>
    </submittedName>
</protein>
<evidence type="ECO:0000313" key="2">
    <source>
        <dbReference type="Proteomes" id="UP000620327"/>
    </source>
</evidence>
<comment type="caution">
    <text evidence="1">The sequence shown here is derived from an EMBL/GenBank/DDBJ whole genome shotgun (WGS) entry which is preliminary data.</text>
</comment>
<organism evidence="1 2">
    <name type="scientific">Dysosmobacter segnis</name>
    <dbReference type="NCBI Taxonomy" id="2763042"/>
    <lineage>
        <taxon>Bacteria</taxon>
        <taxon>Bacillati</taxon>
        <taxon>Bacillota</taxon>
        <taxon>Clostridia</taxon>
        <taxon>Eubacteriales</taxon>
        <taxon>Oscillospiraceae</taxon>
        <taxon>Dysosmobacter</taxon>
    </lineage>
</organism>
<evidence type="ECO:0000313" key="1">
    <source>
        <dbReference type="EMBL" id="MBC5771588.1"/>
    </source>
</evidence>
<dbReference type="Proteomes" id="UP000620327">
    <property type="component" value="Unassembled WGS sequence"/>
</dbReference>
<sequence>MIDAKKELQYRLAVRMLEHLSEKGFLTAKELAYAKGLAREKYASQTVRE</sequence>
<proteinExistence type="predicted"/>
<dbReference type="RefSeq" id="WP_187015823.1">
    <property type="nucleotide sequence ID" value="NZ_JACOQI010000019.1"/>
</dbReference>